<dbReference type="PANTHER" id="PTHR23044">
    <property type="entry name" value="3'-5' EXONUCLEASE ERI1-RELATED"/>
    <property type="match status" value="1"/>
</dbReference>
<dbReference type="GO" id="GO:0000175">
    <property type="term" value="F:3'-5'-RNA exonuclease activity"/>
    <property type="evidence" value="ECO:0007669"/>
    <property type="project" value="InterPro"/>
</dbReference>
<proteinExistence type="predicted"/>
<comment type="caution">
    <text evidence="5">The sequence shown here is derived from an EMBL/GenBank/DDBJ whole genome shotgun (WGS) entry which is preliminary data.</text>
</comment>
<protein>
    <submittedName>
        <fullName evidence="5">Inhibitor of KinA sporulation pathway (Predicted exonuclease)</fullName>
    </submittedName>
</protein>
<keyword evidence="1" id="KW-0540">Nuclease</keyword>
<dbReference type="Proteomes" id="UP000534186">
    <property type="component" value="Unassembled WGS sequence"/>
</dbReference>
<evidence type="ECO:0000256" key="1">
    <source>
        <dbReference type="ARBA" id="ARBA00022722"/>
    </source>
</evidence>
<dbReference type="AlphaFoldDB" id="A0A7Y9T4W5"/>
<dbReference type="PANTHER" id="PTHR23044:SF61">
    <property type="entry name" value="3'-5' EXORIBONUCLEASE 1-RELATED"/>
    <property type="match status" value="1"/>
</dbReference>
<dbReference type="InterPro" id="IPR013520">
    <property type="entry name" value="Ribonucl_H"/>
</dbReference>
<dbReference type="Gene3D" id="3.30.420.10">
    <property type="entry name" value="Ribonuclease H-like superfamily/Ribonuclease H"/>
    <property type="match status" value="1"/>
</dbReference>
<dbReference type="Pfam" id="PF00929">
    <property type="entry name" value="RNase_T"/>
    <property type="match status" value="1"/>
</dbReference>
<evidence type="ECO:0000259" key="4">
    <source>
        <dbReference type="SMART" id="SM00479"/>
    </source>
</evidence>
<accession>A0A7Y9T4W5</accession>
<dbReference type="InterPro" id="IPR047201">
    <property type="entry name" value="ERI-1_3'hExo-like"/>
</dbReference>
<evidence type="ECO:0000313" key="6">
    <source>
        <dbReference type="Proteomes" id="UP000534186"/>
    </source>
</evidence>
<reference evidence="5 6" key="1">
    <citation type="submission" date="2020-07" db="EMBL/GenBank/DDBJ databases">
        <title>Genomic Encyclopedia of Type Strains, Phase IV (KMG-V): Genome sequencing to study the core and pangenomes of soil and plant-associated prokaryotes.</title>
        <authorList>
            <person name="Whitman W."/>
        </authorList>
    </citation>
    <scope>NUCLEOTIDE SEQUENCE [LARGE SCALE GENOMIC DNA]</scope>
    <source>
        <strain evidence="5 6">M8UP30</strain>
    </source>
</reference>
<dbReference type="GO" id="GO:0006259">
    <property type="term" value="P:DNA metabolic process"/>
    <property type="evidence" value="ECO:0007669"/>
    <property type="project" value="UniProtKB-ARBA"/>
</dbReference>
<dbReference type="InterPro" id="IPR036397">
    <property type="entry name" value="RNaseH_sf"/>
</dbReference>
<organism evidence="5 6">
    <name type="scientific">Tunturiibacter lichenicola</name>
    <dbReference type="NCBI Taxonomy" id="2051959"/>
    <lineage>
        <taxon>Bacteria</taxon>
        <taxon>Pseudomonadati</taxon>
        <taxon>Acidobacteriota</taxon>
        <taxon>Terriglobia</taxon>
        <taxon>Terriglobales</taxon>
        <taxon>Acidobacteriaceae</taxon>
        <taxon>Tunturiibacter</taxon>
    </lineage>
</organism>
<evidence type="ECO:0000256" key="2">
    <source>
        <dbReference type="ARBA" id="ARBA00022801"/>
    </source>
</evidence>
<dbReference type="SUPFAM" id="SSF53098">
    <property type="entry name" value="Ribonuclease H-like"/>
    <property type="match status" value="1"/>
</dbReference>
<dbReference type="SMART" id="SM00479">
    <property type="entry name" value="EXOIII"/>
    <property type="match status" value="1"/>
</dbReference>
<keyword evidence="3 5" id="KW-0269">Exonuclease</keyword>
<dbReference type="GO" id="GO:0003676">
    <property type="term" value="F:nucleic acid binding"/>
    <property type="evidence" value="ECO:0007669"/>
    <property type="project" value="InterPro"/>
</dbReference>
<dbReference type="CDD" id="cd06133">
    <property type="entry name" value="ERI-1_3'hExo_like"/>
    <property type="match status" value="1"/>
</dbReference>
<dbReference type="EMBL" id="JACCCV010000002">
    <property type="protein sequence ID" value="NYF53966.1"/>
    <property type="molecule type" value="Genomic_DNA"/>
</dbReference>
<feature type="domain" description="Exonuclease" evidence="4">
    <location>
        <begin position="2"/>
        <end position="157"/>
    </location>
</feature>
<sequence length="187" mass="20785">MKQEIIEIGLVEMDIGTLEIIQESSYFIRPKRWEISTKCTQITGITKEDIRSAKTLAEVLPVITEKFRPARKPCCTWGGDVPVIAKTCASLGLISPFVRPIDLCTIFQGIFVTREQISLGDAVRMLDLEFDGVPHGALPDARNTARVHASILRRMQGKVDKTPISLTKREEAVSLSSFAQKLSDSLK</sequence>
<dbReference type="InterPro" id="IPR012337">
    <property type="entry name" value="RNaseH-like_sf"/>
</dbReference>
<dbReference type="InterPro" id="IPR051274">
    <property type="entry name" value="3-5_Exoribonuclease"/>
</dbReference>
<name>A0A7Y9T4W5_9BACT</name>
<evidence type="ECO:0000313" key="5">
    <source>
        <dbReference type="EMBL" id="NYF53966.1"/>
    </source>
</evidence>
<keyword evidence="2" id="KW-0378">Hydrolase</keyword>
<evidence type="ECO:0000256" key="3">
    <source>
        <dbReference type="ARBA" id="ARBA00022839"/>
    </source>
</evidence>
<gene>
    <name evidence="5" type="ORF">HDF12_004365</name>
</gene>